<evidence type="ECO:0000256" key="6">
    <source>
        <dbReference type="SAM" id="MobiDB-lite"/>
    </source>
</evidence>
<dbReference type="Gene3D" id="3.30.160.390">
    <property type="entry name" value="Integrase, DNA-binding domain"/>
    <property type="match status" value="1"/>
</dbReference>
<evidence type="ECO:0000313" key="9">
    <source>
        <dbReference type="EMBL" id="URI11422.1"/>
    </source>
</evidence>
<feature type="compositionally biased region" description="Basic and acidic residues" evidence="6">
    <location>
        <begin position="85"/>
        <end position="108"/>
    </location>
</feature>
<comment type="similarity">
    <text evidence="1">Belongs to the 'phage' integrase family.</text>
</comment>
<dbReference type="InterPro" id="IPR053876">
    <property type="entry name" value="Phage_int_M"/>
</dbReference>
<keyword evidence="10" id="KW-1185">Reference proteome</keyword>
<dbReference type="PROSITE" id="PS51898">
    <property type="entry name" value="TYR_RECOMBINASE"/>
    <property type="match status" value="1"/>
</dbReference>
<dbReference type="Proteomes" id="UP001056201">
    <property type="component" value="Chromosome 2"/>
</dbReference>
<sequence length="431" mass="47716">MARQLIPGDVTLRSIKPGDGRKRINDGNGLYLLLFVKGGAHGWRFDYSLQGTRKTLSLGTYPATGLAEARRKAEEARALVAKGVDPSEARKASKAEAERQRETQKRAEAGLPAADSFEAVAREWLARVHAAKVSEGHADRTRIRLEQEVFPWLGPRRIAELKAPDLLACLRRVEARGALETAHRVKQACGQVFRYGIATGRCERDVAADLRDALAPVHVTHHAAITDPVRVGELLRAIEAYKGHGTTRAALQLAPLVFLRPGELRQAEWSEFDLDAGVWTIPGSRMKRTKQAKVSGGAHLVPLCRQAVAILRDLQPLTGAGRYVFPNLRTRDRPMSDAAVLAALRRMGFPRDEMTGHGFRAMARTMLAERLGVDESVVEAQLAHAVRDSLGRAYNRTEFVDQRRQMMQTWADYLDRLRKGAEVVALPARTA</sequence>
<dbReference type="CDD" id="cd00801">
    <property type="entry name" value="INT_P4_C"/>
    <property type="match status" value="1"/>
</dbReference>
<feature type="region of interest" description="Disordered" evidence="6">
    <location>
        <begin position="82"/>
        <end position="109"/>
    </location>
</feature>
<dbReference type="SUPFAM" id="SSF56349">
    <property type="entry name" value="DNA breaking-rejoining enzymes"/>
    <property type="match status" value="1"/>
</dbReference>
<organism evidence="9 10">
    <name type="scientific">Aquincola tertiaricarbonis</name>
    <dbReference type="NCBI Taxonomy" id="391953"/>
    <lineage>
        <taxon>Bacteria</taxon>
        <taxon>Pseudomonadati</taxon>
        <taxon>Pseudomonadota</taxon>
        <taxon>Betaproteobacteria</taxon>
        <taxon>Burkholderiales</taxon>
        <taxon>Sphaerotilaceae</taxon>
        <taxon>Aquincola</taxon>
    </lineage>
</organism>
<dbReference type="GO" id="GO:0003677">
    <property type="term" value="F:DNA binding"/>
    <property type="evidence" value="ECO:0007669"/>
    <property type="project" value="UniProtKB-KW"/>
</dbReference>
<evidence type="ECO:0000256" key="3">
    <source>
        <dbReference type="ARBA" id="ARBA00023125"/>
    </source>
</evidence>
<proteinExistence type="inferred from homology"/>
<gene>
    <name evidence="9" type="ORF">MW290_20990</name>
</gene>
<dbReference type="InterPro" id="IPR050808">
    <property type="entry name" value="Phage_Integrase"/>
</dbReference>
<evidence type="ECO:0000256" key="4">
    <source>
        <dbReference type="ARBA" id="ARBA00023172"/>
    </source>
</evidence>
<evidence type="ECO:0000313" key="10">
    <source>
        <dbReference type="Proteomes" id="UP001056201"/>
    </source>
</evidence>
<dbReference type="PROSITE" id="PS51900">
    <property type="entry name" value="CB"/>
    <property type="match status" value="1"/>
</dbReference>
<dbReference type="Gene3D" id="1.10.443.10">
    <property type="entry name" value="Intergrase catalytic core"/>
    <property type="match status" value="1"/>
</dbReference>
<keyword evidence="3 5" id="KW-0238">DNA-binding</keyword>
<dbReference type="Pfam" id="PF00589">
    <property type="entry name" value="Phage_integrase"/>
    <property type="match status" value="1"/>
</dbReference>
<dbReference type="RefSeq" id="WP_250199617.1">
    <property type="nucleotide sequence ID" value="NZ_CP097636.1"/>
</dbReference>
<evidence type="ECO:0000259" key="8">
    <source>
        <dbReference type="PROSITE" id="PS51900"/>
    </source>
</evidence>
<dbReference type="InterPro" id="IPR010998">
    <property type="entry name" value="Integrase_recombinase_N"/>
</dbReference>
<dbReference type="InterPro" id="IPR038488">
    <property type="entry name" value="Integrase_DNA-bd_sf"/>
</dbReference>
<evidence type="ECO:0000259" key="7">
    <source>
        <dbReference type="PROSITE" id="PS51898"/>
    </source>
</evidence>
<dbReference type="Pfam" id="PF22022">
    <property type="entry name" value="Phage_int_M"/>
    <property type="match status" value="1"/>
</dbReference>
<reference evidence="9" key="1">
    <citation type="submission" date="2022-05" db="EMBL/GenBank/DDBJ databases">
        <title>An RpoN-dependent PEP-CTERM gene is involved in floc formation of an Aquincola tertiaricarbonis strain.</title>
        <authorList>
            <person name="Qiu D."/>
            <person name="Xia M."/>
        </authorList>
    </citation>
    <scope>NUCLEOTIDE SEQUENCE</scope>
    <source>
        <strain evidence="9">RN12</strain>
    </source>
</reference>
<evidence type="ECO:0000256" key="1">
    <source>
        <dbReference type="ARBA" id="ARBA00008857"/>
    </source>
</evidence>
<dbReference type="InterPro" id="IPR013762">
    <property type="entry name" value="Integrase-like_cat_sf"/>
</dbReference>
<accession>A0ABY4SDM8</accession>
<keyword evidence="4" id="KW-0233">DNA recombination</keyword>
<dbReference type="InterPro" id="IPR002104">
    <property type="entry name" value="Integrase_catalytic"/>
</dbReference>
<evidence type="ECO:0000256" key="5">
    <source>
        <dbReference type="PROSITE-ProRule" id="PRU01248"/>
    </source>
</evidence>
<dbReference type="PANTHER" id="PTHR30629:SF2">
    <property type="entry name" value="PROPHAGE INTEGRASE INTS-RELATED"/>
    <property type="match status" value="1"/>
</dbReference>
<dbReference type="InterPro" id="IPR025166">
    <property type="entry name" value="Integrase_DNA_bind_dom"/>
</dbReference>
<feature type="domain" description="Core-binding (CB)" evidence="8">
    <location>
        <begin position="115"/>
        <end position="197"/>
    </location>
</feature>
<keyword evidence="2" id="KW-0229">DNA integration</keyword>
<dbReference type="Pfam" id="PF13356">
    <property type="entry name" value="Arm-DNA-bind_3"/>
    <property type="match status" value="1"/>
</dbReference>
<dbReference type="InterPro" id="IPR011010">
    <property type="entry name" value="DNA_brk_join_enz"/>
</dbReference>
<dbReference type="Gene3D" id="1.10.150.130">
    <property type="match status" value="1"/>
</dbReference>
<name>A0ABY4SDM8_AQUTE</name>
<evidence type="ECO:0000256" key="2">
    <source>
        <dbReference type="ARBA" id="ARBA00022908"/>
    </source>
</evidence>
<feature type="domain" description="Tyr recombinase" evidence="7">
    <location>
        <begin position="224"/>
        <end position="407"/>
    </location>
</feature>
<dbReference type="InterPro" id="IPR044068">
    <property type="entry name" value="CB"/>
</dbReference>
<dbReference type="PANTHER" id="PTHR30629">
    <property type="entry name" value="PROPHAGE INTEGRASE"/>
    <property type="match status" value="1"/>
</dbReference>
<dbReference type="EMBL" id="CP097636">
    <property type="protein sequence ID" value="URI11422.1"/>
    <property type="molecule type" value="Genomic_DNA"/>
</dbReference>
<protein>
    <submittedName>
        <fullName evidence="9">Integrase arm-type DNA-binding domain-containing protein</fullName>
    </submittedName>
</protein>